<reference evidence="2 3" key="1">
    <citation type="submission" date="2015-08" db="EMBL/GenBank/DDBJ databases">
        <title>Next Generation Sequencing and Analysis of the Genome of Puccinia sorghi L Schw, the Causal Agent of Maize Common Rust.</title>
        <authorList>
            <person name="Rochi L."/>
            <person name="Burguener G."/>
            <person name="Darino M."/>
            <person name="Turjanski A."/>
            <person name="Kreff E."/>
            <person name="Dieguez M.J."/>
            <person name="Sacco F."/>
        </authorList>
    </citation>
    <scope>NUCLEOTIDE SEQUENCE [LARGE SCALE GENOMIC DNA]</scope>
    <source>
        <strain evidence="2 3">RO10H11247</strain>
    </source>
</reference>
<dbReference type="SUPFAM" id="SSF53098">
    <property type="entry name" value="Ribonuclease H-like"/>
    <property type="match status" value="1"/>
</dbReference>
<dbReference type="GO" id="GO:0003676">
    <property type="term" value="F:nucleic acid binding"/>
    <property type="evidence" value="ECO:0007669"/>
    <property type="project" value="InterPro"/>
</dbReference>
<dbReference type="PROSITE" id="PS50879">
    <property type="entry name" value="RNASE_H_1"/>
    <property type="match status" value="1"/>
</dbReference>
<dbReference type="Proteomes" id="UP000037035">
    <property type="component" value="Unassembled WGS sequence"/>
</dbReference>
<dbReference type="AlphaFoldDB" id="A0A0L6V7E5"/>
<organism evidence="2 3">
    <name type="scientific">Puccinia sorghi</name>
    <dbReference type="NCBI Taxonomy" id="27349"/>
    <lineage>
        <taxon>Eukaryota</taxon>
        <taxon>Fungi</taxon>
        <taxon>Dikarya</taxon>
        <taxon>Basidiomycota</taxon>
        <taxon>Pucciniomycotina</taxon>
        <taxon>Pucciniomycetes</taxon>
        <taxon>Pucciniales</taxon>
        <taxon>Pucciniaceae</taxon>
        <taxon>Puccinia</taxon>
    </lineage>
</organism>
<dbReference type="InterPro" id="IPR002156">
    <property type="entry name" value="RNaseH_domain"/>
</dbReference>
<dbReference type="GO" id="GO:0004523">
    <property type="term" value="F:RNA-DNA hybrid ribonuclease activity"/>
    <property type="evidence" value="ECO:0007669"/>
    <property type="project" value="InterPro"/>
</dbReference>
<comment type="caution">
    <text evidence="2">The sequence shown here is derived from an EMBL/GenBank/DDBJ whole genome shotgun (WGS) entry which is preliminary data.</text>
</comment>
<evidence type="ECO:0000259" key="1">
    <source>
        <dbReference type="PROSITE" id="PS50879"/>
    </source>
</evidence>
<name>A0A0L6V7E5_9BASI</name>
<sequence>MMLANLEQRVSANFCQLRQLGNSRWGLQEKENHTRLMVAFLFTRVFYGAPVWETDANATKVWHKAHSPAKGVMEVLKSASFSFFARKLICKRFNNKIQEMLATHGLCKDAWVARNAPIVQDHLETLKSLDVEEINILYDKKPIQNASYLNLDLLKEEATQETINLIYHLLGECDSVIIYTNSSSDTNGGGSAAPVCLERNLALTSALGVSPFFSNHECKAMGILLALHLTWIQDNESMRVFILTDNKGVIQRTSNCLEAQPGKYIFREIFDSWKALPQTTYLSFVWCPGHQGIWGIEAMDLLSNEATGRNSTPDQVMKTSTSKTLCSLQEAFKSSNKKDRLHRISTLDQSTGIKQFSSSTSFSEVIAEFLKLTGLFSFLC</sequence>
<evidence type="ECO:0000313" key="2">
    <source>
        <dbReference type="EMBL" id="KNZ56649.1"/>
    </source>
</evidence>
<accession>A0A0L6V7E5</accession>
<protein>
    <recommendedName>
        <fullName evidence="1">RNase H type-1 domain-containing protein</fullName>
    </recommendedName>
</protein>
<proteinExistence type="predicted"/>
<dbReference type="InterPro" id="IPR012337">
    <property type="entry name" value="RNaseH-like_sf"/>
</dbReference>
<evidence type="ECO:0000313" key="3">
    <source>
        <dbReference type="Proteomes" id="UP000037035"/>
    </source>
</evidence>
<dbReference type="Gene3D" id="3.30.420.10">
    <property type="entry name" value="Ribonuclease H-like superfamily/Ribonuclease H"/>
    <property type="match status" value="1"/>
</dbReference>
<dbReference type="InterPro" id="IPR036397">
    <property type="entry name" value="RNaseH_sf"/>
</dbReference>
<dbReference type="VEuPathDB" id="FungiDB:VP01_2354g1"/>
<feature type="domain" description="RNase H type-1" evidence="1">
    <location>
        <begin position="172"/>
        <end position="308"/>
    </location>
</feature>
<keyword evidence="3" id="KW-1185">Reference proteome</keyword>
<dbReference type="CDD" id="cd09276">
    <property type="entry name" value="Rnase_HI_RT_non_LTR"/>
    <property type="match status" value="1"/>
</dbReference>
<dbReference type="STRING" id="27349.A0A0L6V7E5"/>
<gene>
    <name evidence="2" type="ORF">VP01_2354g1</name>
</gene>
<dbReference type="EMBL" id="LAVV01007230">
    <property type="protein sequence ID" value="KNZ56649.1"/>
    <property type="molecule type" value="Genomic_DNA"/>
</dbReference>